<sequence length="64" mass="7210">MLDYVVKLTKEPWSMVKADVIALRESGFSDVAILDIVQVTGYYAYVNRLADGLGVELESIWDEN</sequence>
<accession>A0A381N679</accession>
<name>A0A381N679_9ZZZZ</name>
<gene>
    <name evidence="1" type="ORF">METZ01_LOCUS2980</name>
</gene>
<organism evidence="1">
    <name type="scientific">marine metagenome</name>
    <dbReference type="NCBI Taxonomy" id="408172"/>
    <lineage>
        <taxon>unclassified sequences</taxon>
        <taxon>metagenomes</taxon>
        <taxon>ecological metagenomes</taxon>
    </lineage>
</organism>
<protein>
    <recommendedName>
        <fullName evidence="2">Peroxidase</fullName>
    </recommendedName>
</protein>
<evidence type="ECO:0008006" key="2">
    <source>
        <dbReference type="Google" id="ProtNLM"/>
    </source>
</evidence>
<dbReference type="InterPro" id="IPR029032">
    <property type="entry name" value="AhpD-like"/>
</dbReference>
<dbReference type="Gene3D" id="1.20.1290.10">
    <property type="entry name" value="AhpD-like"/>
    <property type="match status" value="1"/>
</dbReference>
<dbReference type="EMBL" id="UINC01000154">
    <property type="protein sequence ID" value="SUZ50126.1"/>
    <property type="molecule type" value="Genomic_DNA"/>
</dbReference>
<dbReference type="SUPFAM" id="SSF69118">
    <property type="entry name" value="AhpD-like"/>
    <property type="match status" value="1"/>
</dbReference>
<evidence type="ECO:0000313" key="1">
    <source>
        <dbReference type="EMBL" id="SUZ50126.1"/>
    </source>
</evidence>
<dbReference type="AlphaFoldDB" id="A0A381N679"/>
<proteinExistence type="predicted"/>
<reference evidence="1" key="1">
    <citation type="submission" date="2018-05" db="EMBL/GenBank/DDBJ databases">
        <authorList>
            <person name="Lanie J.A."/>
            <person name="Ng W.-L."/>
            <person name="Kazmierczak K.M."/>
            <person name="Andrzejewski T.M."/>
            <person name="Davidsen T.M."/>
            <person name="Wayne K.J."/>
            <person name="Tettelin H."/>
            <person name="Glass J.I."/>
            <person name="Rusch D."/>
            <person name="Podicherti R."/>
            <person name="Tsui H.-C.T."/>
            <person name="Winkler M.E."/>
        </authorList>
    </citation>
    <scope>NUCLEOTIDE SEQUENCE</scope>
</reference>